<protein>
    <submittedName>
        <fullName evidence="1">Smalltalk protein</fullName>
    </submittedName>
</protein>
<name>A0AAP3B9R3_9BACT</name>
<dbReference type="Pfam" id="PF20096">
    <property type="entry name" value="DUF6486"/>
    <property type="match status" value="1"/>
</dbReference>
<evidence type="ECO:0000313" key="1">
    <source>
        <dbReference type="EMBL" id="MCW4126753.1"/>
    </source>
</evidence>
<dbReference type="EMBL" id="JAPDVK010000001">
    <property type="protein sequence ID" value="MCW4126753.1"/>
    <property type="molecule type" value="Genomic_DNA"/>
</dbReference>
<evidence type="ECO:0000313" key="2">
    <source>
        <dbReference type="Proteomes" id="UP001209344"/>
    </source>
</evidence>
<sequence>MKKETIKKIINLIITVLTAIASAVCVQSCKGLE</sequence>
<proteinExistence type="predicted"/>
<dbReference type="RefSeq" id="WP_264965090.1">
    <property type="nucleotide sequence ID" value="NZ_JAPDVK010000001.1"/>
</dbReference>
<dbReference type="InterPro" id="IPR045505">
    <property type="entry name" value="DUF6486"/>
</dbReference>
<dbReference type="Proteomes" id="UP001209344">
    <property type="component" value="Unassembled WGS sequence"/>
</dbReference>
<accession>A0AAP3B9R3</accession>
<dbReference type="AlphaFoldDB" id="A0AAP3B9R3"/>
<dbReference type="NCBIfam" id="NF033879">
    <property type="entry name" value="smalltalk"/>
    <property type="match status" value="1"/>
</dbReference>
<reference evidence="1" key="1">
    <citation type="submission" date="2022-11" db="EMBL/GenBank/DDBJ databases">
        <title>Genomic repertoires linked with pathogenic potency of arthritogenic Prevotella copri isolated from the gut of rheumatoid arthritis patients.</title>
        <authorList>
            <person name="Nii T."/>
            <person name="Maeda Y."/>
            <person name="Motooka D."/>
            <person name="Naito M."/>
            <person name="Matsumoto Y."/>
            <person name="Ogawa T."/>
            <person name="Oguro-Igashira E."/>
            <person name="Kishikawa T."/>
            <person name="Yamashita M."/>
            <person name="Koizumi S."/>
            <person name="Kurakawa T."/>
            <person name="Okumura R."/>
            <person name="Kayama H."/>
            <person name="Murakami M."/>
            <person name="Sakaguchi T."/>
            <person name="Das B."/>
            <person name="Nakamura S."/>
            <person name="Okada Y."/>
            <person name="Kumanogoh A."/>
            <person name="Takeda K."/>
        </authorList>
    </citation>
    <scope>NUCLEOTIDE SEQUENCE</scope>
    <source>
        <strain evidence="1">F3-75</strain>
    </source>
</reference>
<comment type="caution">
    <text evidence="1">The sequence shown here is derived from an EMBL/GenBank/DDBJ whole genome shotgun (WGS) entry which is preliminary data.</text>
</comment>
<organism evidence="1 2">
    <name type="scientific">Segatella copri</name>
    <dbReference type="NCBI Taxonomy" id="165179"/>
    <lineage>
        <taxon>Bacteria</taxon>
        <taxon>Pseudomonadati</taxon>
        <taxon>Bacteroidota</taxon>
        <taxon>Bacteroidia</taxon>
        <taxon>Bacteroidales</taxon>
        <taxon>Prevotellaceae</taxon>
        <taxon>Segatella</taxon>
    </lineage>
</organism>
<gene>
    <name evidence="1" type="ORF">ONT16_00425</name>
</gene>